<dbReference type="SUPFAM" id="SSF55129">
    <property type="entry name" value="Ribosomal protein L30p/L7e"/>
    <property type="match status" value="1"/>
</dbReference>
<evidence type="ECO:0000256" key="1">
    <source>
        <dbReference type="ARBA" id="ARBA00007594"/>
    </source>
</evidence>
<dbReference type="CDD" id="cd01657">
    <property type="entry name" value="Ribosomal_L7_archeal_euk"/>
    <property type="match status" value="1"/>
</dbReference>
<dbReference type="GO" id="GO:0000463">
    <property type="term" value="P:maturation of LSU-rRNA from tricistronic rRNA transcript (SSU-rRNA, 5.8S rRNA, LSU-rRNA)"/>
    <property type="evidence" value="ECO:0007669"/>
    <property type="project" value="TreeGrafter"/>
</dbReference>
<gene>
    <name evidence="8" type="ORF">LDAN0321_LOCUS19638</name>
</gene>
<dbReference type="NCBIfam" id="TIGR01310">
    <property type="entry name" value="uL30_euk"/>
    <property type="match status" value="1"/>
</dbReference>
<evidence type="ECO:0000256" key="4">
    <source>
        <dbReference type="ARBA" id="ARBA00023274"/>
    </source>
</evidence>
<dbReference type="InterPro" id="IPR005998">
    <property type="entry name" value="Ribosomal_uL30_euk"/>
</dbReference>
<dbReference type="InterPro" id="IPR036919">
    <property type="entry name" value="Ribo_uL30_ferredoxin-like_sf"/>
</dbReference>
<dbReference type="PANTHER" id="PTHR11524">
    <property type="entry name" value="60S RIBOSOMAL PROTEIN L7"/>
    <property type="match status" value="1"/>
</dbReference>
<dbReference type="InterPro" id="IPR018038">
    <property type="entry name" value="Ribosomal_uL30_CS"/>
</dbReference>
<dbReference type="InterPro" id="IPR016082">
    <property type="entry name" value="Ribosomal_uL30_ferredoxin-like"/>
</dbReference>
<dbReference type="GO" id="GO:0022625">
    <property type="term" value="C:cytosolic large ribosomal subunit"/>
    <property type="evidence" value="ECO:0007669"/>
    <property type="project" value="TreeGrafter"/>
</dbReference>
<feature type="domain" description="Large ribosomal subunit protein uL30 N-terminal eukaryotes" evidence="7">
    <location>
        <begin position="4"/>
        <end position="75"/>
    </location>
</feature>
<dbReference type="EMBL" id="HBGY01031495">
    <property type="protein sequence ID" value="CAD9610019.1"/>
    <property type="molecule type" value="Transcribed_RNA"/>
</dbReference>
<evidence type="ECO:0000256" key="3">
    <source>
        <dbReference type="ARBA" id="ARBA00022980"/>
    </source>
</evidence>
<keyword evidence="4" id="KW-0687">Ribonucleoprotein</keyword>
<dbReference type="InterPro" id="IPR039699">
    <property type="entry name" value="Ribosomal_uL30"/>
</dbReference>
<evidence type="ECO:0000256" key="5">
    <source>
        <dbReference type="SAM" id="Coils"/>
    </source>
</evidence>
<organism evidence="8">
    <name type="scientific">Leptocylindrus danicus</name>
    <dbReference type="NCBI Taxonomy" id="163516"/>
    <lineage>
        <taxon>Eukaryota</taxon>
        <taxon>Sar</taxon>
        <taxon>Stramenopiles</taxon>
        <taxon>Ochrophyta</taxon>
        <taxon>Bacillariophyta</taxon>
        <taxon>Coscinodiscophyceae</taxon>
        <taxon>Chaetocerotophycidae</taxon>
        <taxon>Leptocylindrales</taxon>
        <taxon>Leptocylindraceae</taxon>
        <taxon>Leptocylindrus</taxon>
    </lineage>
</organism>
<dbReference type="PROSITE" id="PS00634">
    <property type="entry name" value="RIBOSOMAL_L30"/>
    <property type="match status" value="1"/>
</dbReference>
<evidence type="ECO:0000313" key="8">
    <source>
        <dbReference type="EMBL" id="CAD9610019.1"/>
    </source>
</evidence>
<dbReference type="Pfam" id="PF08079">
    <property type="entry name" value="Ribosomal_L30_N"/>
    <property type="match status" value="1"/>
</dbReference>
<evidence type="ECO:0000256" key="2">
    <source>
        <dbReference type="ARBA" id="ARBA00022884"/>
    </source>
</evidence>
<protein>
    <recommendedName>
        <fullName evidence="9">Ribosomal protein L30 ferredoxin-like fold domain-containing protein</fullName>
    </recommendedName>
</protein>
<dbReference type="Gene3D" id="3.30.1390.20">
    <property type="entry name" value="Ribosomal protein L30, ferredoxin-like fold domain"/>
    <property type="match status" value="1"/>
</dbReference>
<feature type="domain" description="Large ribosomal subunit protein uL30-like ferredoxin-like fold" evidence="6">
    <location>
        <begin position="81"/>
        <end position="130"/>
    </location>
</feature>
<keyword evidence="2" id="KW-0694">RNA-binding</keyword>
<name>A0A7S2PNL2_9STRA</name>
<keyword evidence="5" id="KW-0175">Coiled coil</keyword>
<dbReference type="AlphaFoldDB" id="A0A7S2PNL2"/>
<dbReference type="InterPro" id="IPR035808">
    <property type="entry name" value="Ribosomal_uL30_euk_arc"/>
</dbReference>
<sequence length="240" mass="26672">MVKVPESILKKRATQAKIAEGVKADHDAAKQQKKADKAQWIANAQQYEAEYAAAEKEAIANRRAAKENGGFYVPPEPKVALVVRIRGIIGVSPKAKKVMRLFRLLQLHNATFVKLNEATIRMLRLIEPYVTYGYPSLKTVRSLIYKRGFGKVNKQRIPIADNSVISSELSSIGINCCADLVHEIYTCGPNFKAANNFLWPFKLNSPNGGFSSRTKLLHFMEGGEAGARGEEINKLVVKML</sequence>
<dbReference type="FunFam" id="3.30.1390.20:FF:000003">
    <property type="entry name" value="60S ribosomal protein L7"/>
    <property type="match status" value="1"/>
</dbReference>
<feature type="coiled-coil region" evidence="5">
    <location>
        <begin position="30"/>
        <end position="64"/>
    </location>
</feature>
<reference evidence="8" key="1">
    <citation type="submission" date="2021-01" db="EMBL/GenBank/DDBJ databases">
        <authorList>
            <person name="Corre E."/>
            <person name="Pelletier E."/>
            <person name="Niang G."/>
            <person name="Scheremetjew M."/>
            <person name="Finn R."/>
            <person name="Kale V."/>
            <person name="Holt S."/>
            <person name="Cochrane G."/>
            <person name="Meng A."/>
            <person name="Brown T."/>
            <person name="Cohen L."/>
        </authorList>
    </citation>
    <scope>NUCLEOTIDE SEQUENCE</scope>
    <source>
        <strain evidence="8">B650</strain>
    </source>
</reference>
<evidence type="ECO:0000259" key="6">
    <source>
        <dbReference type="Pfam" id="PF00327"/>
    </source>
</evidence>
<keyword evidence="3" id="KW-0689">Ribosomal protein</keyword>
<comment type="similarity">
    <text evidence="1">Belongs to the universal ribosomal protein uL30 family.</text>
</comment>
<evidence type="ECO:0000259" key="7">
    <source>
        <dbReference type="Pfam" id="PF08079"/>
    </source>
</evidence>
<accession>A0A7S2PNL2</accession>
<dbReference type="PANTHER" id="PTHR11524:SF16">
    <property type="entry name" value="LARGE RIBOSOMAL SUBUNIT PROTEIN UL30"/>
    <property type="match status" value="1"/>
</dbReference>
<proteinExistence type="inferred from homology"/>
<dbReference type="Pfam" id="PF00327">
    <property type="entry name" value="Ribosomal_L30"/>
    <property type="match status" value="1"/>
</dbReference>
<evidence type="ECO:0008006" key="9">
    <source>
        <dbReference type="Google" id="ProtNLM"/>
    </source>
</evidence>
<dbReference type="GO" id="GO:0003723">
    <property type="term" value="F:RNA binding"/>
    <property type="evidence" value="ECO:0007669"/>
    <property type="project" value="UniProtKB-KW"/>
</dbReference>
<dbReference type="InterPro" id="IPR012988">
    <property type="entry name" value="Ribosomal_uL30_N_euk"/>
</dbReference>
<dbReference type="GO" id="GO:0003735">
    <property type="term" value="F:structural constituent of ribosome"/>
    <property type="evidence" value="ECO:0007669"/>
    <property type="project" value="TreeGrafter"/>
</dbReference>